<dbReference type="EMBL" id="ACJX03000001">
    <property type="protein sequence ID" value="KRT35359.1"/>
    <property type="molecule type" value="Genomic_DNA"/>
</dbReference>
<proteinExistence type="predicted"/>
<sequence length="51" mass="5717">MDLSKYQEVPILAMIKITTSNNSLDLIFVDFKKTLPITSSTSDIDIKPMKA</sequence>
<accession>A0A0T5XAH5</accession>
<dbReference type="STRING" id="592015.HMPREF1705_04633"/>
<reference evidence="2" key="1">
    <citation type="submission" date="2012-09" db="EMBL/GenBank/DDBJ databases">
        <authorList>
            <person name="Weinstock G."/>
            <person name="Sodergren E."/>
            <person name="Clifton S."/>
            <person name="Fulton L."/>
            <person name="Fulton B."/>
            <person name="Courtney L."/>
            <person name="Fronick C."/>
            <person name="Harrison M."/>
            <person name="Strong C."/>
            <person name="Farmer C."/>
            <person name="Delehaunty K."/>
            <person name="Markovic C."/>
            <person name="Hall O."/>
            <person name="Minx P."/>
            <person name="Tomlinson C."/>
            <person name="Mitreva M."/>
            <person name="Nelson J."/>
            <person name="Hou S."/>
            <person name="Wollam A."/>
            <person name="Pepin K.H."/>
            <person name="Johnson M."/>
            <person name="Bhonagiri V."/>
            <person name="Nash W.E."/>
            <person name="Suruliraj S."/>
            <person name="Warren W."/>
            <person name="Chinwalla A."/>
            <person name="Mardis E.R."/>
            <person name="Wilson R.K."/>
        </authorList>
    </citation>
    <scope>NUCLEOTIDE SEQUENCE [LARGE SCALE GENOMIC DNA]</scope>
    <source>
        <strain evidence="2">OS1</strain>
    </source>
</reference>
<comment type="caution">
    <text evidence="1">The sequence shown here is derived from an EMBL/GenBank/DDBJ whole genome shotgun (WGS) entry which is preliminary data.</text>
</comment>
<gene>
    <name evidence="1" type="ORF">HMPREF1705_04633</name>
</gene>
<organism evidence="1 2">
    <name type="scientific">Acetomicrobium hydrogeniformans ATCC BAA-1850</name>
    <dbReference type="NCBI Taxonomy" id="592015"/>
    <lineage>
        <taxon>Bacteria</taxon>
        <taxon>Thermotogati</taxon>
        <taxon>Synergistota</taxon>
        <taxon>Synergistia</taxon>
        <taxon>Synergistales</taxon>
        <taxon>Acetomicrobiaceae</taxon>
        <taxon>Acetomicrobium</taxon>
    </lineage>
</organism>
<name>A0A0T5XAH5_9BACT</name>
<evidence type="ECO:0000313" key="1">
    <source>
        <dbReference type="EMBL" id="KRT35359.1"/>
    </source>
</evidence>
<dbReference type="AlphaFoldDB" id="A0A0T5XAH5"/>
<dbReference type="Proteomes" id="UP000005273">
    <property type="component" value="Unassembled WGS sequence"/>
</dbReference>
<keyword evidence="2" id="KW-1185">Reference proteome</keyword>
<evidence type="ECO:0000313" key="2">
    <source>
        <dbReference type="Proteomes" id="UP000005273"/>
    </source>
</evidence>
<protein>
    <submittedName>
        <fullName evidence="1">Uncharacterized protein</fullName>
    </submittedName>
</protein>